<keyword evidence="4" id="KW-0547">Nucleotide-binding</keyword>
<evidence type="ECO:0000256" key="2">
    <source>
        <dbReference type="ARBA" id="ARBA00006914"/>
    </source>
</evidence>
<dbReference type="Proteomes" id="UP000009168">
    <property type="component" value="Unassembled WGS sequence"/>
</dbReference>
<reference evidence="13" key="1">
    <citation type="journal article" date="2006" name="PLoS Biol.">
        <title>Macronuclear genome sequence of the ciliate Tetrahymena thermophila, a model eukaryote.</title>
        <authorList>
            <person name="Eisen J.A."/>
            <person name="Coyne R.S."/>
            <person name="Wu M."/>
            <person name="Wu D."/>
            <person name="Thiagarajan M."/>
            <person name="Wortman J.R."/>
            <person name="Badger J.H."/>
            <person name="Ren Q."/>
            <person name="Amedeo P."/>
            <person name="Jones K.M."/>
            <person name="Tallon L.J."/>
            <person name="Delcher A.L."/>
            <person name="Salzberg S.L."/>
            <person name="Silva J.C."/>
            <person name="Haas B.J."/>
            <person name="Majoros W.H."/>
            <person name="Farzad M."/>
            <person name="Carlton J.M."/>
            <person name="Smith R.K. Jr."/>
            <person name="Garg J."/>
            <person name="Pearlman R.E."/>
            <person name="Karrer K.M."/>
            <person name="Sun L."/>
            <person name="Manning G."/>
            <person name="Elde N.C."/>
            <person name="Turkewitz A.P."/>
            <person name="Asai D.J."/>
            <person name="Wilkes D.E."/>
            <person name="Wang Y."/>
            <person name="Cai H."/>
            <person name="Collins K."/>
            <person name="Stewart B.A."/>
            <person name="Lee S.R."/>
            <person name="Wilamowska K."/>
            <person name="Weinberg Z."/>
            <person name="Ruzzo W.L."/>
            <person name="Wloga D."/>
            <person name="Gaertig J."/>
            <person name="Frankel J."/>
            <person name="Tsao C.-C."/>
            <person name="Gorovsky M.A."/>
            <person name="Keeling P.J."/>
            <person name="Waller R.F."/>
            <person name="Patron N.J."/>
            <person name="Cherry J.M."/>
            <person name="Stover N.A."/>
            <person name="Krieger C.J."/>
            <person name="del Toro C."/>
            <person name="Ryder H.F."/>
            <person name="Williamson S.C."/>
            <person name="Barbeau R.A."/>
            <person name="Hamilton E.P."/>
            <person name="Orias E."/>
        </authorList>
    </citation>
    <scope>NUCLEOTIDE SEQUENCE [LARGE SCALE GENOMIC DNA]</scope>
    <source>
        <strain evidence="13">SB210</strain>
    </source>
</reference>
<dbReference type="RefSeq" id="XP_001018841.1">
    <property type="nucleotide sequence ID" value="XM_001018841.1"/>
</dbReference>
<evidence type="ECO:0000259" key="11">
    <source>
        <dbReference type="SMART" id="SM00382"/>
    </source>
</evidence>
<dbReference type="InterPro" id="IPR050168">
    <property type="entry name" value="AAA_ATPase_domain"/>
</dbReference>
<keyword evidence="6" id="KW-0067">ATP-binding</keyword>
<accession>Q23PT9</accession>
<evidence type="ECO:0000256" key="7">
    <source>
        <dbReference type="ARBA" id="ARBA00023136"/>
    </source>
</evidence>
<name>Q23PT9_TETTS</name>
<evidence type="ECO:0000256" key="3">
    <source>
        <dbReference type="ARBA" id="ARBA00022593"/>
    </source>
</evidence>
<evidence type="ECO:0000256" key="5">
    <source>
        <dbReference type="ARBA" id="ARBA00022801"/>
    </source>
</evidence>
<evidence type="ECO:0000313" key="12">
    <source>
        <dbReference type="EMBL" id="EAR98596.1"/>
    </source>
</evidence>
<evidence type="ECO:0000256" key="4">
    <source>
        <dbReference type="ARBA" id="ARBA00022741"/>
    </source>
</evidence>
<dbReference type="Gene3D" id="3.40.50.300">
    <property type="entry name" value="P-loop containing nucleotide triphosphate hydrolases"/>
    <property type="match status" value="1"/>
</dbReference>
<evidence type="ECO:0000256" key="9">
    <source>
        <dbReference type="ARBA" id="ARBA00034920"/>
    </source>
</evidence>
<dbReference type="InterPro" id="IPR027417">
    <property type="entry name" value="P-loop_NTPase"/>
</dbReference>
<dbReference type="GO" id="GO:0005778">
    <property type="term" value="C:peroxisomal membrane"/>
    <property type="evidence" value="ECO:0007669"/>
    <property type="project" value="TreeGrafter"/>
</dbReference>
<dbReference type="Gene3D" id="1.10.8.60">
    <property type="match status" value="1"/>
</dbReference>
<dbReference type="OMA" id="CMINIRN"/>
<dbReference type="SUPFAM" id="SSF52540">
    <property type="entry name" value="P-loop containing nucleoside triphosphate hydrolases"/>
    <property type="match status" value="2"/>
</dbReference>
<dbReference type="HOGENOM" id="CLU_000688_0_8_1"/>
<dbReference type="InterPro" id="IPR003593">
    <property type="entry name" value="AAA+_ATPase"/>
</dbReference>
<dbReference type="GO" id="GO:0016558">
    <property type="term" value="P:protein import into peroxisome matrix"/>
    <property type="evidence" value="ECO:0007669"/>
    <property type="project" value="TreeGrafter"/>
</dbReference>
<dbReference type="eggNOG" id="KOG0736">
    <property type="taxonomic scope" value="Eukaryota"/>
</dbReference>
<dbReference type="OrthoDB" id="2187at2759"/>
<comment type="catalytic activity">
    <reaction evidence="10">
        <text>ATP + H2O = ADP + phosphate + H(+)</text>
        <dbReference type="Rhea" id="RHEA:13065"/>
        <dbReference type="ChEBI" id="CHEBI:15377"/>
        <dbReference type="ChEBI" id="CHEBI:15378"/>
        <dbReference type="ChEBI" id="CHEBI:30616"/>
        <dbReference type="ChEBI" id="CHEBI:43474"/>
        <dbReference type="ChEBI" id="CHEBI:456216"/>
    </reaction>
    <physiologicalReaction direction="left-to-right" evidence="10">
        <dbReference type="Rhea" id="RHEA:13066"/>
    </physiologicalReaction>
</comment>
<organism evidence="12 13">
    <name type="scientific">Tetrahymena thermophila (strain SB210)</name>
    <dbReference type="NCBI Taxonomy" id="312017"/>
    <lineage>
        <taxon>Eukaryota</taxon>
        <taxon>Sar</taxon>
        <taxon>Alveolata</taxon>
        <taxon>Ciliophora</taxon>
        <taxon>Intramacronucleata</taxon>
        <taxon>Oligohymenophorea</taxon>
        <taxon>Hymenostomatida</taxon>
        <taxon>Tetrahymenina</taxon>
        <taxon>Tetrahymenidae</taxon>
        <taxon>Tetrahymena</taxon>
    </lineage>
</organism>
<dbReference type="GeneID" id="7843626"/>
<dbReference type="AlphaFoldDB" id="Q23PT9"/>
<keyword evidence="3" id="KW-0962">Peroxisome biogenesis</keyword>
<comment type="similarity">
    <text evidence="2">Belongs to the AAA ATPase family.</text>
</comment>
<evidence type="ECO:0000313" key="13">
    <source>
        <dbReference type="Proteomes" id="UP000009168"/>
    </source>
</evidence>
<evidence type="ECO:0000256" key="8">
    <source>
        <dbReference type="ARBA" id="ARBA00034811"/>
    </source>
</evidence>
<dbReference type="EMBL" id="GG662650">
    <property type="protein sequence ID" value="EAR98596.1"/>
    <property type="molecule type" value="Genomic_DNA"/>
</dbReference>
<dbReference type="InParanoid" id="Q23PT9"/>
<keyword evidence="13" id="KW-1185">Reference proteome</keyword>
<evidence type="ECO:0000256" key="10">
    <source>
        <dbReference type="ARBA" id="ARBA00048778"/>
    </source>
</evidence>
<dbReference type="InterPro" id="IPR003959">
    <property type="entry name" value="ATPase_AAA_core"/>
</dbReference>
<comment type="subcellular location">
    <subcellularLocation>
        <location evidence="1">Membrane</location>
    </subcellularLocation>
</comment>
<dbReference type="GO" id="GO:0005829">
    <property type="term" value="C:cytosol"/>
    <property type="evidence" value="ECO:0007669"/>
    <property type="project" value="TreeGrafter"/>
</dbReference>
<dbReference type="Pfam" id="PF09336">
    <property type="entry name" value="Vps4_C"/>
    <property type="match status" value="1"/>
</dbReference>
<gene>
    <name evidence="12" type="ORF">TTHERM_00463440</name>
</gene>
<evidence type="ECO:0000256" key="6">
    <source>
        <dbReference type="ARBA" id="ARBA00022840"/>
    </source>
</evidence>
<keyword evidence="5" id="KW-0378">Hydrolase</keyword>
<dbReference type="PANTHER" id="PTHR23077:SF9">
    <property type="entry name" value="PEROXISOMAL ATPASE PEX6"/>
    <property type="match status" value="1"/>
</dbReference>
<feature type="domain" description="AAA+ ATPase" evidence="11">
    <location>
        <begin position="302"/>
        <end position="441"/>
    </location>
</feature>
<dbReference type="PANTHER" id="PTHR23077">
    <property type="entry name" value="AAA-FAMILY ATPASE"/>
    <property type="match status" value="1"/>
</dbReference>
<dbReference type="SMART" id="SM00382">
    <property type="entry name" value="AAA"/>
    <property type="match status" value="2"/>
</dbReference>
<dbReference type="STRING" id="312017.Q23PT9"/>
<dbReference type="KEGG" id="tet:TTHERM_00463440"/>
<dbReference type="Pfam" id="PF00004">
    <property type="entry name" value="AAA"/>
    <property type="match status" value="1"/>
</dbReference>
<dbReference type="InterPro" id="IPR015415">
    <property type="entry name" value="Spast_Vps4_C"/>
</dbReference>
<dbReference type="FunFam" id="3.40.50.300:FF:000109">
    <property type="entry name" value="Peroxisomal biogenesis factor 6"/>
    <property type="match status" value="1"/>
</dbReference>
<protein>
    <recommendedName>
        <fullName evidence="8">Peroxisomal ATPase PEX6</fullName>
    </recommendedName>
    <alternativeName>
        <fullName evidence="9">Peroxin-6</fullName>
    </alternativeName>
</protein>
<dbReference type="GO" id="GO:0016887">
    <property type="term" value="F:ATP hydrolysis activity"/>
    <property type="evidence" value="ECO:0007669"/>
    <property type="project" value="InterPro"/>
</dbReference>
<proteinExistence type="inferred from homology"/>
<feature type="domain" description="AAA+ ATPase" evidence="11">
    <location>
        <begin position="562"/>
        <end position="701"/>
    </location>
</feature>
<evidence type="ECO:0000256" key="1">
    <source>
        <dbReference type="ARBA" id="ARBA00004370"/>
    </source>
</evidence>
<keyword evidence="7" id="KW-0472">Membrane</keyword>
<sequence length="828" mass="96089">METKQFKVNIYYDDELFTQNDLTFSENNPSSKNIAFVNEEVLKENNINFFSYYLLNNKKLVCLFGSQTVKKGDIHISQAVGSTLKLQEDYVTINFSKPIPTKQFDKDSNYNFLPNVPVCHRILLSNIWNNNSNLFDVNILTELLQEVFYVQVGDVIALDISKIEDLTKFKNDKKKLQKLIKYSLTRDGGKQESSTIYENSKKLLLVQVENIFVINSTTRDLVPYYQDKEQSQACGFIVDIKNRETDIRLDSLRHNKPPIYPVIQQAELRKYKKYIEQDILSNEFYSQILSRIDRLLRFSFNQHVPLLMIAPKGSGKRLLLRQVCERYGMNYMEKDVKKLGSLNQIERLLLKGVNMRPCMINIRNLRSLVHFVQHKTQEEPEKLMVKYVQEFINKFEQLEKQICSNFKCVLVFTMEKFDESSLIDNNLKNIFTDYLILDKIKEKSIYESIIKYHATNEKEAAFFDQAQQKSLENLFRVCLGIPIFTFEKTLKKALLSSPIEKVCDSLVQQIENLRKSSDIESLSIPNVRWEDVGGLQDAKNEIIDTIMLPQLYPQVFDEFVRPRTGLLFFGPPGTGKTLLAKCIATETKMNFLSVKGPELLNMYIGESEKNVRDIFSKARRNQPCVIFFDELDALAPNRGNGSDSSQVMDRIVAQFLTELDDINKEGTSIFVVGATNRPDLLDQGLLRPGRFDKLIYLGINTDEDTRTKILQAQTRKLKLDPSVDFKQLLENIPKNFTGADFYGLTSQTVLKAARRKIKEIEATYQQFKLEKGEKYSFNMFSEEIQTNYKNLTEVTIQFQDFDEALKKITPSVSEQELKKYEELKQKFQ</sequence>
<dbReference type="GO" id="GO:0005524">
    <property type="term" value="F:ATP binding"/>
    <property type="evidence" value="ECO:0007669"/>
    <property type="project" value="UniProtKB-KW"/>
</dbReference>